<accession>A0A4Y5MUZ7</accession>
<feature type="transmembrane region" description="Helical" evidence="2">
    <location>
        <begin position="45"/>
        <end position="68"/>
    </location>
</feature>
<dbReference type="InterPro" id="IPR003611">
    <property type="entry name" value="NUMOD3"/>
</dbReference>
<name>A0A4Y5MUZ7_9PEZI</name>
<dbReference type="NCBIfam" id="TIGR01453">
    <property type="entry name" value="grpIintron_endo"/>
    <property type="match status" value="1"/>
</dbReference>
<dbReference type="AlphaFoldDB" id="A0A4Y5MUZ7"/>
<keyword evidence="2" id="KW-1133">Transmembrane helix</keyword>
<dbReference type="SUPFAM" id="SSF82771">
    <property type="entry name" value="GIY-YIG endonuclease"/>
    <property type="match status" value="1"/>
</dbReference>
<dbReference type="InterPro" id="IPR006350">
    <property type="entry name" value="Intron_endoG1"/>
</dbReference>
<organism evidence="4">
    <name type="scientific">Dactylella tenuis</name>
    <dbReference type="NCBI Taxonomy" id="383872"/>
    <lineage>
        <taxon>Eukaryota</taxon>
        <taxon>Fungi</taxon>
        <taxon>Dikarya</taxon>
        <taxon>Ascomycota</taxon>
        <taxon>Pezizomycotina</taxon>
        <taxon>Orbiliomycetes</taxon>
        <taxon>Orbiliales</taxon>
        <taxon>Orbiliaceae</taxon>
        <taxon>Dactylella</taxon>
    </lineage>
</organism>
<keyword evidence="2" id="KW-0812">Transmembrane</keyword>
<evidence type="ECO:0000256" key="2">
    <source>
        <dbReference type="SAM" id="Phobius"/>
    </source>
</evidence>
<dbReference type="EMBL" id="MK820634">
    <property type="protein sequence ID" value="QCW06854.1"/>
    <property type="molecule type" value="Genomic_DNA"/>
</dbReference>
<dbReference type="SMART" id="SM00465">
    <property type="entry name" value="GIYc"/>
    <property type="match status" value="1"/>
</dbReference>
<dbReference type="Pfam" id="PF07460">
    <property type="entry name" value="NUMOD3"/>
    <property type="match status" value="1"/>
</dbReference>
<sequence length="346" mass="39759">MLNFREKIKKMFHVSKIKNTGFSIRFIGTEVYIVGLTFARSTGLFTLMMALLFSLYILLNFLNINFYLSDYCYSITLNLDDSVLLLDFPSSSKTEDRFTLGKEEKYYSNVDINKLIILKENQGKSGIYQWINVLNGKSYVGSSSNLTIRFKQYFNINYLLKNNRMSICNAIIKHGYSNFALKILEYCDKSNLIKREQYYFDIIEPEYNILRIAASTLGFKHSKETLEKMATAKLGKKHSKEILAKMSAAQKAVDRSGKNHPMYGKTHTKETLAKIAATLRGRAKPKGSGCPPQRIEVFNVLTNERIEYDSIKAAALAINIKPSIISKYFINNQKSPYKKLYLFKKL</sequence>
<evidence type="ECO:0000313" key="4">
    <source>
        <dbReference type="EMBL" id="QCW06854.1"/>
    </source>
</evidence>
<dbReference type="CDD" id="cd10445">
    <property type="entry name" value="GIY-YIG_bI1_like"/>
    <property type="match status" value="1"/>
</dbReference>
<reference evidence="4" key="1">
    <citation type="submission" date="2019-04" db="EMBL/GenBank/DDBJ databases">
        <authorList>
            <person name="Yu Z."/>
            <person name="Deng C."/>
        </authorList>
    </citation>
    <scope>NUCLEOTIDE SEQUENCE</scope>
</reference>
<proteinExistence type="predicted"/>
<geneLocation type="mitochondrion" evidence="4"/>
<comment type="similarity">
    <text evidence="1">To endonucleases of group I introns of fungi and phage.</text>
</comment>
<dbReference type="GeneID" id="40512605"/>
<feature type="domain" description="GIY-YIG" evidence="3">
    <location>
        <begin position="123"/>
        <end position="209"/>
    </location>
</feature>
<protein>
    <recommendedName>
        <fullName evidence="3">GIY-YIG domain-containing protein</fullName>
    </recommendedName>
</protein>
<evidence type="ECO:0000259" key="3">
    <source>
        <dbReference type="PROSITE" id="PS50164"/>
    </source>
</evidence>
<feature type="transmembrane region" description="Helical" evidence="2">
    <location>
        <begin position="21"/>
        <end position="39"/>
    </location>
</feature>
<dbReference type="Gene3D" id="3.40.1440.10">
    <property type="entry name" value="GIY-YIG endonuclease"/>
    <property type="match status" value="1"/>
</dbReference>
<keyword evidence="4" id="KW-0496">Mitochondrion</keyword>
<dbReference type="Pfam" id="PF01541">
    <property type="entry name" value="GIY-YIG"/>
    <property type="match status" value="1"/>
</dbReference>
<dbReference type="GO" id="GO:0003677">
    <property type="term" value="F:DNA binding"/>
    <property type="evidence" value="ECO:0007669"/>
    <property type="project" value="InterPro"/>
</dbReference>
<dbReference type="GO" id="GO:0004519">
    <property type="term" value="F:endonuclease activity"/>
    <property type="evidence" value="ECO:0007669"/>
    <property type="project" value="InterPro"/>
</dbReference>
<dbReference type="PROSITE" id="PS50164">
    <property type="entry name" value="GIY_YIG"/>
    <property type="match status" value="1"/>
</dbReference>
<dbReference type="InterPro" id="IPR035901">
    <property type="entry name" value="GIY-YIG_endonuc_sf"/>
</dbReference>
<dbReference type="InterPro" id="IPR000305">
    <property type="entry name" value="GIY-YIG_endonuc"/>
</dbReference>
<dbReference type="RefSeq" id="YP_009663717.1">
    <property type="nucleotide sequence ID" value="NC_042947.1"/>
</dbReference>
<keyword evidence="2" id="KW-0472">Membrane</keyword>
<dbReference type="SMART" id="SM00496">
    <property type="entry name" value="IENR2"/>
    <property type="match status" value="3"/>
</dbReference>
<dbReference type="SUPFAM" id="SSF64496">
    <property type="entry name" value="DNA-binding domain of intron-encoded endonucleases"/>
    <property type="match status" value="1"/>
</dbReference>
<evidence type="ECO:0000256" key="1">
    <source>
        <dbReference type="ARBA" id="ARBA00010045"/>
    </source>
</evidence>
<gene>
    <name evidence="4" type="primary">orf346</name>
</gene>